<dbReference type="AlphaFoldDB" id="A0AA37BS43"/>
<evidence type="ECO:0000256" key="4">
    <source>
        <dbReference type="ARBA" id="ARBA00022989"/>
    </source>
</evidence>
<protein>
    <submittedName>
        <fullName evidence="8">MFS transporter</fullName>
    </submittedName>
</protein>
<feature type="transmembrane region" description="Helical" evidence="6">
    <location>
        <begin position="221"/>
        <end position="240"/>
    </location>
</feature>
<keyword evidence="4 6" id="KW-1133">Transmembrane helix</keyword>
<keyword evidence="2" id="KW-0813">Transport</keyword>
<dbReference type="PANTHER" id="PTHR42718:SF9">
    <property type="entry name" value="MAJOR FACILITATOR SUPERFAMILY MULTIDRUG TRANSPORTER MFSC"/>
    <property type="match status" value="1"/>
</dbReference>
<feature type="transmembrane region" description="Helical" evidence="6">
    <location>
        <begin position="45"/>
        <end position="62"/>
    </location>
</feature>
<evidence type="ECO:0000256" key="1">
    <source>
        <dbReference type="ARBA" id="ARBA00004141"/>
    </source>
</evidence>
<dbReference type="GO" id="GO:0016020">
    <property type="term" value="C:membrane"/>
    <property type="evidence" value="ECO:0007669"/>
    <property type="project" value="UniProtKB-SubCell"/>
</dbReference>
<gene>
    <name evidence="8" type="ORF">GCM10007108_14000</name>
</gene>
<dbReference type="InterPro" id="IPR011701">
    <property type="entry name" value="MFS"/>
</dbReference>
<dbReference type="Proteomes" id="UP000632195">
    <property type="component" value="Unassembled WGS sequence"/>
</dbReference>
<feature type="transmembrane region" description="Helical" evidence="6">
    <location>
        <begin position="133"/>
        <end position="158"/>
    </location>
</feature>
<organism evidence="8 9">
    <name type="scientific">Thermogymnomonas acidicola</name>
    <dbReference type="NCBI Taxonomy" id="399579"/>
    <lineage>
        <taxon>Archaea</taxon>
        <taxon>Methanobacteriati</taxon>
        <taxon>Thermoplasmatota</taxon>
        <taxon>Thermoplasmata</taxon>
        <taxon>Thermoplasmatales</taxon>
        <taxon>Thermogymnomonas</taxon>
    </lineage>
</organism>
<reference evidence="8" key="1">
    <citation type="journal article" date="2014" name="Int. J. Syst. Evol. Microbiol.">
        <title>Complete genome sequence of Corynebacterium casei LMG S-19264T (=DSM 44701T), isolated from a smear-ripened cheese.</title>
        <authorList>
            <consortium name="US DOE Joint Genome Institute (JGI-PGF)"/>
            <person name="Walter F."/>
            <person name="Albersmeier A."/>
            <person name="Kalinowski J."/>
            <person name="Ruckert C."/>
        </authorList>
    </citation>
    <scope>NUCLEOTIDE SEQUENCE</scope>
    <source>
        <strain evidence="8">JCM 13583</strain>
    </source>
</reference>
<feature type="transmembrane region" description="Helical" evidence="6">
    <location>
        <begin position="295"/>
        <end position="312"/>
    </location>
</feature>
<dbReference type="PROSITE" id="PS50850">
    <property type="entry name" value="MFS"/>
    <property type="match status" value="1"/>
</dbReference>
<evidence type="ECO:0000313" key="8">
    <source>
        <dbReference type="EMBL" id="GGM77125.1"/>
    </source>
</evidence>
<evidence type="ECO:0000256" key="3">
    <source>
        <dbReference type="ARBA" id="ARBA00022692"/>
    </source>
</evidence>
<keyword evidence="9" id="KW-1185">Reference proteome</keyword>
<dbReference type="Gene3D" id="1.20.1250.20">
    <property type="entry name" value="MFS general substrate transporter like domains"/>
    <property type="match status" value="1"/>
</dbReference>
<evidence type="ECO:0000259" key="7">
    <source>
        <dbReference type="PROSITE" id="PS50850"/>
    </source>
</evidence>
<comment type="subcellular location">
    <subcellularLocation>
        <location evidence="1">Membrane</location>
        <topology evidence="1">Multi-pass membrane protein</topology>
    </subcellularLocation>
</comment>
<feature type="transmembrane region" description="Helical" evidence="6">
    <location>
        <begin position="388"/>
        <end position="416"/>
    </location>
</feature>
<feature type="transmembrane region" description="Helical" evidence="6">
    <location>
        <begin position="261"/>
        <end position="283"/>
    </location>
</feature>
<evidence type="ECO:0000256" key="6">
    <source>
        <dbReference type="SAM" id="Phobius"/>
    </source>
</evidence>
<proteinExistence type="predicted"/>
<feature type="domain" description="Major facilitator superfamily (MFS) profile" evidence="7">
    <location>
        <begin position="8"/>
        <end position="465"/>
    </location>
</feature>
<feature type="transmembrane region" description="Helical" evidence="6">
    <location>
        <begin position="436"/>
        <end position="459"/>
    </location>
</feature>
<name>A0AA37BS43_9ARCH</name>
<keyword evidence="3 6" id="KW-0812">Transmembrane</keyword>
<evidence type="ECO:0000256" key="5">
    <source>
        <dbReference type="ARBA" id="ARBA00023136"/>
    </source>
</evidence>
<dbReference type="SUPFAM" id="SSF103473">
    <property type="entry name" value="MFS general substrate transporter"/>
    <property type="match status" value="1"/>
</dbReference>
<dbReference type="InterPro" id="IPR020846">
    <property type="entry name" value="MFS_dom"/>
</dbReference>
<reference evidence="8" key="2">
    <citation type="submission" date="2022-09" db="EMBL/GenBank/DDBJ databases">
        <authorList>
            <person name="Sun Q."/>
            <person name="Ohkuma M."/>
        </authorList>
    </citation>
    <scope>NUCLEOTIDE SEQUENCE</scope>
    <source>
        <strain evidence="8">JCM 13583</strain>
    </source>
</reference>
<feature type="transmembrane region" description="Helical" evidence="6">
    <location>
        <begin position="74"/>
        <end position="93"/>
    </location>
</feature>
<comment type="caution">
    <text evidence="8">The sequence shown here is derived from an EMBL/GenBank/DDBJ whole genome shotgun (WGS) entry which is preliminary data.</text>
</comment>
<dbReference type="GO" id="GO:0022857">
    <property type="term" value="F:transmembrane transporter activity"/>
    <property type="evidence" value="ECO:0007669"/>
    <property type="project" value="InterPro"/>
</dbReference>
<dbReference type="EMBL" id="BMNY01000002">
    <property type="protein sequence ID" value="GGM77125.1"/>
    <property type="molecule type" value="Genomic_DNA"/>
</dbReference>
<dbReference type="CDD" id="cd17321">
    <property type="entry name" value="MFS_MMR_MDR_like"/>
    <property type="match status" value="1"/>
</dbReference>
<dbReference type="PANTHER" id="PTHR42718">
    <property type="entry name" value="MAJOR FACILITATOR SUPERFAMILY MULTIDRUG TRANSPORTER MFSC"/>
    <property type="match status" value="1"/>
</dbReference>
<feature type="transmembrane region" description="Helical" evidence="6">
    <location>
        <begin position="164"/>
        <end position="182"/>
    </location>
</feature>
<dbReference type="Pfam" id="PF07690">
    <property type="entry name" value="MFS_1"/>
    <property type="match status" value="1"/>
</dbReference>
<feature type="transmembrane region" description="Helical" evidence="6">
    <location>
        <begin position="99"/>
        <end position="121"/>
    </location>
</feature>
<keyword evidence="5 6" id="KW-0472">Membrane</keyword>
<dbReference type="FunFam" id="1.20.1250.20:FF:000503">
    <property type="entry name" value="Drug resistance transporter, EmrB/QacA subfamily"/>
    <property type="match status" value="1"/>
</dbReference>
<evidence type="ECO:0000256" key="2">
    <source>
        <dbReference type="ARBA" id="ARBA00022448"/>
    </source>
</evidence>
<dbReference type="InterPro" id="IPR036259">
    <property type="entry name" value="MFS_trans_sf"/>
</dbReference>
<dbReference type="RefSeq" id="WP_188681523.1">
    <property type="nucleotide sequence ID" value="NZ_BMNY01000002.1"/>
</dbReference>
<evidence type="ECO:0000313" key="9">
    <source>
        <dbReference type="Proteomes" id="UP000632195"/>
    </source>
</evidence>
<feature type="transmembrane region" description="Helical" evidence="6">
    <location>
        <begin position="194"/>
        <end position="215"/>
    </location>
</feature>
<dbReference type="Gene3D" id="1.20.1720.10">
    <property type="entry name" value="Multidrug resistance protein D"/>
    <property type="match status" value="1"/>
</dbReference>
<feature type="transmembrane region" description="Helical" evidence="6">
    <location>
        <begin position="324"/>
        <end position="343"/>
    </location>
</feature>
<feature type="transmembrane region" description="Helical" evidence="6">
    <location>
        <begin position="7"/>
        <end position="33"/>
    </location>
</feature>
<feature type="transmembrane region" description="Helical" evidence="6">
    <location>
        <begin position="349"/>
        <end position="367"/>
    </location>
</feature>
<accession>A0AA37BS43</accession>
<sequence length="478" mass="50472">MSEHRNLILASVMIGMLMSAIDTTIVILALPTITESLKAPFLDTIWVILIYLLVLAALTTQLGRLGDIFGRGRAFNIGFLLFIAGSAASGAAPDARFLIAARAFQGLGAVLIQGNSSAIVADYFEPSQRGRAFGITSMGWNIGGVLGIVLGGIITTFIGWRYIFYINVPVGLIGFALGLKYIRDNRRTETKIDYAGTVLLVLLLSLISYGAVEIAGNGVKASYIAMVLVGLVLLVPFVLIERRVRDPVISMSAFREKLLSLSLTAATLQAVGFLSVLFLIIMYLQGIRGMTPLDASLLLVPGYVVSSLLAPRMGRLSDRVGPRLIAGTGIALMAVGVLVYLQMGVSTSIYIVVLGSIVTGIGGAMFWPSNNSAVMAGAPRNLYGSISGLLRTLTNIGTLMSYVIAISIAALSVPRYVAFEVFLGVTKLVGGVSSKFMVGIHAALIASLVILVGAAIASFSGGNGRARQDYRPESAGKK</sequence>